<evidence type="ECO:0000259" key="7">
    <source>
        <dbReference type="Pfam" id="PF07715"/>
    </source>
</evidence>
<gene>
    <name evidence="8" type="ORF">EHQ59_13915</name>
</gene>
<protein>
    <submittedName>
        <fullName evidence="8">TonB-dependent receptor</fullName>
    </submittedName>
</protein>
<dbReference type="SUPFAM" id="SSF49464">
    <property type="entry name" value="Carboxypeptidase regulatory domain-like"/>
    <property type="match status" value="1"/>
</dbReference>
<dbReference type="InterPro" id="IPR037066">
    <property type="entry name" value="Plug_dom_sf"/>
</dbReference>
<comment type="similarity">
    <text evidence="4">Belongs to the TonB-dependent receptor family.</text>
</comment>
<keyword evidence="5" id="KW-0732">Signal</keyword>
<dbReference type="RefSeq" id="WP_135620244.1">
    <property type="nucleotide sequence ID" value="NZ_RQGG01000036.1"/>
</dbReference>
<dbReference type="Gene3D" id="2.60.40.1120">
    <property type="entry name" value="Carboxypeptidase-like, regulatory domain"/>
    <property type="match status" value="1"/>
</dbReference>
<name>A0A4R9JMT6_9LEPT</name>
<evidence type="ECO:0000256" key="2">
    <source>
        <dbReference type="ARBA" id="ARBA00023136"/>
    </source>
</evidence>
<dbReference type="InterPro" id="IPR000531">
    <property type="entry name" value="Beta-barrel_TonB"/>
</dbReference>
<evidence type="ECO:0000256" key="5">
    <source>
        <dbReference type="SAM" id="SignalP"/>
    </source>
</evidence>
<evidence type="ECO:0000259" key="6">
    <source>
        <dbReference type="Pfam" id="PF00593"/>
    </source>
</evidence>
<organism evidence="8 9">
    <name type="scientific">Leptospira kemamanensis</name>
    <dbReference type="NCBI Taxonomy" id="2484942"/>
    <lineage>
        <taxon>Bacteria</taxon>
        <taxon>Pseudomonadati</taxon>
        <taxon>Spirochaetota</taxon>
        <taxon>Spirochaetia</taxon>
        <taxon>Leptospirales</taxon>
        <taxon>Leptospiraceae</taxon>
        <taxon>Leptospira</taxon>
    </lineage>
</organism>
<dbReference type="EMBL" id="RQGG01000036">
    <property type="protein sequence ID" value="TGL50471.1"/>
    <property type="molecule type" value="Genomic_DNA"/>
</dbReference>
<evidence type="ECO:0000256" key="4">
    <source>
        <dbReference type="RuleBase" id="RU003357"/>
    </source>
</evidence>
<sequence>MKLSKKIILCIITFLLSIPALTYAQASGSIRGTVIDSENGEPVFGATIVVRSEKKFAKTDFDGKYNLELPPGSYQVEYQMYGYGPQNRNIVVTAGKPTQMNVTFGAQVLQTVEVKDRAVNESDAALLQLQKKSASVSDSIGAESIKKSPDSSANEVVKRVTGITIIGGKYVFVRGLGERYSSTYLNDSYIPSTEPDKRVVPLDLFPASLIKNIRIIKTFVPEESAEFSGGLVKIETKEYPDDFIMSLGFGVGYNSNTTRNKWLTFKGGDFIGRTTADQSLPDIVKGVPNYLPFEPGSRFGGINPSLISLGAITFPSQWTPDQTKAPYDKNFNFTIGKTFKASETGERFGVIFGTTHSVDYRFRRQKDARYVPVNQIAPTVTEATTLNAIQTQDADLYVEERLFGNNLNFAFEPKAGQQFFLKNFYSVSSEKSVREASGTNNRDSFDFFSITNDFISRQLFNQSLGGKHALNLGGLNRAHTLDWQINYGEAKRDEPNLTQQVWRRTQGASITTLPTRLGNNPDGSRFYSTSADTVRSFSVAYEIPFDQWNGLKSTAKFGGSALDRFKSFTFREFGSKSNVGSSAADLYLVPGEIVFNPLEYVRTNSNGVANKTFSERQVEPNAYDAYQKLHTYFGQVDIPLIPKVRFIGGARYEDSFQKVKTFVLKEQFDVRKPGYGCDFDSEYERIALINSKVCPADNNGVGVIRTRDVLPSVNFVYEFLQDQNLRFGYSQTLTRPDFREMSPFAFTPYFGGDRIRGNPNLQRTYIHNFDFRYEYFMGGANYVGAGLFHKDLSNPIELIGQPVAGQISPFFTYANASRATIRGVELDFRREFFDRFRFETNVFFIKSLVNVISWEQFTVGKAGLLDQNDRGFSYDPTNIRRPLQGQSDFVANLKFDVYLNKLKTTTIGLYYNYFGDRIFIVGANGTPDAYERGVGLTDIVFSHRMDEKLDFKFAAKNVTDQRFRIYVKDELLNEERLFRSYREGVSFSMSASYRF</sequence>
<dbReference type="Gene3D" id="2.170.130.10">
    <property type="entry name" value="TonB-dependent receptor, plug domain"/>
    <property type="match status" value="1"/>
</dbReference>
<dbReference type="Gene3D" id="2.40.170.20">
    <property type="entry name" value="TonB-dependent receptor, beta-barrel domain"/>
    <property type="match status" value="1"/>
</dbReference>
<dbReference type="PANTHER" id="PTHR40980:SF5">
    <property type="entry name" value="TONB-DEPENDENT RECEPTOR"/>
    <property type="match status" value="1"/>
</dbReference>
<dbReference type="InterPro" id="IPR008969">
    <property type="entry name" value="CarboxyPept-like_regulatory"/>
</dbReference>
<feature type="domain" description="TonB-dependent receptor plug" evidence="7">
    <location>
        <begin position="132"/>
        <end position="217"/>
    </location>
</feature>
<comment type="caution">
    <text evidence="8">The sequence shown here is derived from an EMBL/GenBank/DDBJ whole genome shotgun (WGS) entry which is preliminary data.</text>
</comment>
<feature type="signal peptide" evidence="5">
    <location>
        <begin position="1"/>
        <end position="24"/>
    </location>
</feature>
<evidence type="ECO:0000313" key="8">
    <source>
        <dbReference type="EMBL" id="TGL50471.1"/>
    </source>
</evidence>
<keyword evidence="8" id="KW-0675">Receptor</keyword>
<reference evidence="8" key="1">
    <citation type="journal article" date="2019" name="PLoS Negl. Trop. Dis.">
        <title>Revisiting the worldwide diversity of Leptospira species in the environment.</title>
        <authorList>
            <person name="Vincent A.T."/>
            <person name="Schiettekatte O."/>
            <person name="Bourhy P."/>
            <person name="Veyrier F.J."/>
            <person name="Picardeau M."/>
        </authorList>
    </citation>
    <scope>NUCLEOTIDE SEQUENCE [LARGE SCALE GENOMIC DNA]</scope>
    <source>
        <strain evidence="8">201702454</strain>
    </source>
</reference>
<dbReference type="SUPFAM" id="SSF56935">
    <property type="entry name" value="Porins"/>
    <property type="match status" value="1"/>
</dbReference>
<feature type="domain" description="TonB-dependent receptor-like beta-barrel" evidence="6">
    <location>
        <begin position="452"/>
        <end position="958"/>
    </location>
</feature>
<dbReference type="AlphaFoldDB" id="A0A4R9JMT6"/>
<comment type="subcellular location">
    <subcellularLocation>
        <location evidence="1 4">Cell outer membrane</location>
    </subcellularLocation>
</comment>
<dbReference type="Pfam" id="PF07715">
    <property type="entry name" value="Plug"/>
    <property type="match status" value="1"/>
</dbReference>
<evidence type="ECO:0000256" key="3">
    <source>
        <dbReference type="ARBA" id="ARBA00023237"/>
    </source>
</evidence>
<evidence type="ECO:0000256" key="1">
    <source>
        <dbReference type="ARBA" id="ARBA00004442"/>
    </source>
</evidence>
<feature type="chain" id="PRO_5020587846" evidence="5">
    <location>
        <begin position="25"/>
        <end position="995"/>
    </location>
</feature>
<dbReference type="Pfam" id="PF00593">
    <property type="entry name" value="TonB_dep_Rec_b-barrel"/>
    <property type="match status" value="1"/>
</dbReference>
<keyword evidence="3" id="KW-0998">Cell outer membrane</keyword>
<keyword evidence="4" id="KW-0798">TonB box</keyword>
<dbReference type="PANTHER" id="PTHR40980">
    <property type="entry name" value="PLUG DOMAIN-CONTAINING PROTEIN"/>
    <property type="match status" value="1"/>
</dbReference>
<dbReference type="GO" id="GO:0009279">
    <property type="term" value="C:cell outer membrane"/>
    <property type="evidence" value="ECO:0007669"/>
    <property type="project" value="UniProtKB-SubCell"/>
</dbReference>
<keyword evidence="2 4" id="KW-0472">Membrane</keyword>
<evidence type="ECO:0000313" key="9">
    <source>
        <dbReference type="Proteomes" id="UP000297609"/>
    </source>
</evidence>
<dbReference type="InterPro" id="IPR012910">
    <property type="entry name" value="Plug_dom"/>
</dbReference>
<proteinExistence type="inferred from homology"/>
<keyword evidence="9" id="KW-1185">Reference proteome</keyword>
<dbReference type="OrthoDB" id="9768470at2"/>
<accession>A0A4R9JMT6</accession>
<dbReference type="Proteomes" id="UP000297609">
    <property type="component" value="Unassembled WGS sequence"/>
</dbReference>
<dbReference type="Pfam" id="PF13620">
    <property type="entry name" value="CarboxypepD_reg"/>
    <property type="match status" value="1"/>
</dbReference>
<dbReference type="InterPro" id="IPR036942">
    <property type="entry name" value="Beta-barrel_TonB_sf"/>
</dbReference>